<dbReference type="EnsemblPlants" id="Bo00934s030.1">
    <property type="protein sequence ID" value="Bo00934s030.1"/>
    <property type="gene ID" value="Bo00934s030"/>
</dbReference>
<keyword evidence="5" id="KW-1185">Reference proteome</keyword>
<dbReference type="Gramene" id="Bo00934s030.1">
    <property type="protein sequence ID" value="Bo00934s030.1"/>
    <property type="gene ID" value="Bo00934s030"/>
</dbReference>
<dbReference type="AlphaFoldDB" id="A0A0D2ZSC9"/>
<evidence type="ECO:0000313" key="5">
    <source>
        <dbReference type="Proteomes" id="UP000032141"/>
    </source>
</evidence>
<dbReference type="PANTHER" id="PTHR31589">
    <property type="entry name" value="PROTEIN, PUTATIVE (DUF239)-RELATED-RELATED"/>
    <property type="match status" value="1"/>
</dbReference>
<dbReference type="OMA" id="YWPRAIF"/>
<dbReference type="eggNOG" id="ENOG502QRGN">
    <property type="taxonomic scope" value="Eukaryota"/>
</dbReference>
<dbReference type="HOGENOM" id="CLU_030538_1_1_1"/>
<proteinExistence type="predicted"/>
<keyword evidence="2" id="KW-0732">Signal</keyword>
<name>A0A0D2ZSC9_BRAOL</name>
<feature type="domain" description="Neprosin PEP catalytic" evidence="3">
    <location>
        <begin position="191"/>
        <end position="435"/>
    </location>
</feature>
<dbReference type="PANTHER" id="PTHR31589:SF2">
    <property type="entry name" value="ASLB (DUF239)-RELATED"/>
    <property type="match status" value="1"/>
</dbReference>
<feature type="region of interest" description="Disordered" evidence="1">
    <location>
        <begin position="133"/>
        <end position="200"/>
    </location>
</feature>
<dbReference type="InterPro" id="IPR025521">
    <property type="entry name" value="Neprosin_propep"/>
</dbReference>
<feature type="signal peptide" evidence="2">
    <location>
        <begin position="1"/>
        <end position="17"/>
    </location>
</feature>
<dbReference type="Pfam" id="PF03080">
    <property type="entry name" value="Neprosin"/>
    <property type="match status" value="1"/>
</dbReference>
<dbReference type="InterPro" id="IPR004314">
    <property type="entry name" value="Neprosin"/>
</dbReference>
<dbReference type="PROSITE" id="PS52045">
    <property type="entry name" value="NEPROSIN_PEP_CD"/>
    <property type="match status" value="1"/>
</dbReference>
<sequence length="460" mass="51841">MLLTLTILRFFYNGVHGTASLEIDMKLKALNKLELKTIKSEDGDIIDCVDIYKQPAFDHPALRNHKLQMKPSMELGSRETNCNGPIPRRPTGVIEKALWTRVYSFRQPYVPAHREMEMEGLDLDLDLKQVNKRETRSGHRHNTTQPPPSPHSDDHPTTTWTTTTTTTGGSACSQGTRGEARGRDPWGEKNERKEGDASLFIGKSEGNPRMFFAVRSNYLGAQTNINVWNPSGVQKGDYSSAQMWLLAGDQSEMSEVIEAGWMKDAYRKTGCINLLCSGFVQTSKHLALGAAIEPVSRSGHEQYYITVKIYQDSQSKNWWLASHDNVYGYWPRAIFKHLPQGATAVQWGGEVYSRNVRKKPHTKTPMGSGESPIQLLGKACYHTFIRIKDASMHPKYSMPLAEFSDENQCYTTILHKETNVSEPYLYFGGSLLKKKKKKTSEGLVRVLSVVDLSLQFIVCS</sequence>
<evidence type="ECO:0000313" key="4">
    <source>
        <dbReference type="EnsemblPlants" id="Bo00934s030.1"/>
    </source>
</evidence>
<organism evidence="4 5">
    <name type="scientific">Brassica oleracea var. oleracea</name>
    <dbReference type="NCBI Taxonomy" id="109376"/>
    <lineage>
        <taxon>Eukaryota</taxon>
        <taxon>Viridiplantae</taxon>
        <taxon>Streptophyta</taxon>
        <taxon>Embryophyta</taxon>
        <taxon>Tracheophyta</taxon>
        <taxon>Spermatophyta</taxon>
        <taxon>Magnoliopsida</taxon>
        <taxon>eudicotyledons</taxon>
        <taxon>Gunneridae</taxon>
        <taxon>Pentapetalae</taxon>
        <taxon>rosids</taxon>
        <taxon>malvids</taxon>
        <taxon>Brassicales</taxon>
        <taxon>Brassicaceae</taxon>
        <taxon>Brassiceae</taxon>
        <taxon>Brassica</taxon>
    </lineage>
</organism>
<dbReference type="Pfam" id="PF14365">
    <property type="entry name" value="Neprosin_AP"/>
    <property type="match status" value="1"/>
</dbReference>
<reference evidence="4" key="2">
    <citation type="submission" date="2015-06" db="UniProtKB">
        <authorList>
            <consortium name="EnsemblPlants"/>
        </authorList>
    </citation>
    <scope>IDENTIFICATION</scope>
</reference>
<protein>
    <recommendedName>
        <fullName evidence="3">Neprosin PEP catalytic domain-containing protein</fullName>
    </recommendedName>
</protein>
<feature type="chain" id="PRO_5002256540" description="Neprosin PEP catalytic domain-containing protein" evidence="2">
    <location>
        <begin position="18"/>
        <end position="460"/>
    </location>
</feature>
<evidence type="ECO:0000256" key="1">
    <source>
        <dbReference type="SAM" id="MobiDB-lite"/>
    </source>
</evidence>
<reference evidence="4" key="1">
    <citation type="journal article" date="2014" name="Genome Biol.">
        <title>Transcriptome and methylome profiling reveals relics of genome dominance in the mesopolyploid Brassica oleracea.</title>
        <authorList>
            <person name="Parkin I.A."/>
            <person name="Koh C."/>
            <person name="Tang H."/>
            <person name="Robinson S.J."/>
            <person name="Kagale S."/>
            <person name="Clarke W.E."/>
            <person name="Town C.D."/>
            <person name="Nixon J."/>
            <person name="Krishnakumar V."/>
            <person name="Bidwell S.L."/>
            <person name="Denoeud F."/>
            <person name="Belcram H."/>
            <person name="Links M.G."/>
            <person name="Just J."/>
            <person name="Clarke C."/>
            <person name="Bender T."/>
            <person name="Huebert T."/>
            <person name="Mason A.S."/>
            <person name="Pires J.C."/>
            <person name="Barker G."/>
            <person name="Moore J."/>
            <person name="Walley P.G."/>
            <person name="Manoli S."/>
            <person name="Batley J."/>
            <person name="Edwards D."/>
            <person name="Nelson M.N."/>
            <person name="Wang X."/>
            <person name="Paterson A.H."/>
            <person name="King G."/>
            <person name="Bancroft I."/>
            <person name="Chalhoub B."/>
            <person name="Sharpe A.G."/>
        </authorList>
    </citation>
    <scope>NUCLEOTIDE SEQUENCE [LARGE SCALE GENOMIC DNA]</scope>
    <source>
        <strain evidence="4">cv. TO1000</strain>
    </source>
</reference>
<feature type="compositionally biased region" description="Low complexity" evidence="1">
    <location>
        <begin position="157"/>
        <end position="167"/>
    </location>
</feature>
<accession>A0A0D2ZSC9</accession>
<dbReference type="Proteomes" id="UP000032141">
    <property type="component" value="Unassembled WGS sequence"/>
</dbReference>
<feature type="compositionally biased region" description="Basic and acidic residues" evidence="1">
    <location>
        <begin position="178"/>
        <end position="196"/>
    </location>
</feature>
<evidence type="ECO:0000256" key="2">
    <source>
        <dbReference type="SAM" id="SignalP"/>
    </source>
</evidence>
<evidence type="ECO:0000259" key="3">
    <source>
        <dbReference type="PROSITE" id="PS52045"/>
    </source>
</evidence>
<dbReference type="STRING" id="109376.A0A0D2ZSC9"/>
<dbReference type="InterPro" id="IPR053168">
    <property type="entry name" value="Glutamic_endopeptidase"/>
</dbReference>